<keyword evidence="8" id="KW-1185">Reference proteome</keyword>
<evidence type="ECO:0000256" key="5">
    <source>
        <dbReference type="ARBA" id="ARBA00022833"/>
    </source>
</evidence>
<dbReference type="InterPro" id="IPR051013">
    <property type="entry name" value="MBL_superfamily_lactonases"/>
</dbReference>
<evidence type="ECO:0000256" key="1">
    <source>
        <dbReference type="ARBA" id="ARBA00001947"/>
    </source>
</evidence>
<accession>A0ABM9MUE7</accession>
<keyword evidence="4 7" id="KW-0378">Hydrolase</keyword>
<dbReference type="Gene3D" id="3.60.15.10">
    <property type="entry name" value="Ribonuclease Z/Hydroxyacylglutathione hydrolase-like"/>
    <property type="match status" value="1"/>
</dbReference>
<evidence type="ECO:0000259" key="6">
    <source>
        <dbReference type="Pfam" id="PF00753"/>
    </source>
</evidence>
<dbReference type="GO" id="GO:0102007">
    <property type="term" value="F:acyl-L-homoserine-lactone lactonohydrolase activity"/>
    <property type="evidence" value="ECO:0007669"/>
    <property type="project" value="UniProtKB-EC"/>
</dbReference>
<reference evidence="7 8" key="1">
    <citation type="submission" date="2023-10" db="EMBL/GenBank/DDBJ databases">
        <authorList>
            <person name="Botero Cardona J."/>
        </authorList>
    </citation>
    <scope>NUCLEOTIDE SEQUENCE [LARGE SCALE GENOMIC DNA]</scope>
    <source>
        <strain evidence="7 8">R-53137</strain>
    </source>
</reference>
<comment type="cofactor">
    <cofactor evidence="1">
        <name>Zn(2+)</name>
        <dbReference type="ChEBI" id="CHEBI:29105"/>
    </cofactor>
</comment>
<dbReference type="EC" id="3.1.1.81" evidence="7"/>
<proteinExistence type="inferred from homology"/>
<evidence type="ECO:0000256" key="4">
    <source>
        <dbReference type="ARBA" id="ARBA00022801"/>
    </source>
</evidence>
<dbReference type="PANTHER" id="PTHR42978">
    <property type="entry name" value="QUORUM-QUENCHING LACTONASE YTNP-RELATED-RELATED"/>
    <property type="match status" value="1"/>
</dbReference>
<feature type="domain" description="Metallo-beta-lactamase" evidence="6">
    <location>
        <begin position="48"/>
        <end position="222"/>
    </location>
</feature>
<comment type="similarity">
    <text evidence="2">Belongs to the metallo-beta-lactamase superfamily.</text>
</comment>
<dbReference type="Proteomes" id="UP001314262">
    <property type="component" value="Unassembled WGS sequence"/>
</dbReference>
<evidence type="ECO:0000256" key="2">
    <source>
        <dbReference type="ARBA" id="ARBA00007749"/>
    </source>
</evidence>
<dbReference type="EMBL" id="CAUZLT010000003">
    <property type="protein sequence ID" value="CAK1240942.1"/>
    <property type="molecule type" value="Genomic_DNA"/>
</dbReference>
<sequence>MIDKSKIKIHILRTGLVKLDKALPFHGQSRNPLAFTGLFRSEVNQLILPVSSYLIEHPKGLVLIDTGWHTNIRQGNWQELGLQTKINKGYLPANWAVNEQINRFGYSTSDIDLVLMSHLHSDHASGLELVKEAKKIMVSSEEWNIANKLPLVYLPGEWKNINIGTYEYNRQGIGAFNRYYDVFGDGSLLQLYTPGHTSGMSATLVKDIDKKYIILAADTGYTKES</sequence>
<evidence type="ECO:0000256" key="3">
    <source>
        <dbReference type="ARBA" id="ARBA00022723"/>
    </source>
</evidence>
<dbReference type="PANTHER" id="PTHR42978:SF2">
    <property type="entry name" value="102 KBASES UNSTABLE REGION: FROM 1 TO 119443"/>
    <property type="match status" value="1"/>
</dbReference>
<dbReference type="SUPFAM" id="SSF56281">
    <property type="entry name" value="Metallo-hydrolase/oxidoreductase"/>
    <property type="match status" value="1"/>
</dbReference>
<evidence type="ECO:0000313" key="8">
    <source>
        <dbReference type="Proteomes" id="UP001314262"/>
    </source>
</evidence>
<gene>
    <name evidence="7" type="ORF">R53137_KAKDMLNK_00812</name>
</gene>
<dbReference type="InterPro" id="IPR036866">
    <property type="entry name" value="RibonucZ/Hydroxyglut_hydro"/>
</dbReference>
<comment type="caution">
    <text evidence="7">The sequence shown here is derived from an EMBL/GenBank/DDBJ whole genome shotgun (WGS) entry which is preliminary data.</text>
</comment>
<dbReference type="InterPro" id="IPR001279">
    <property type="entry name" value="Metallo-B-lactamas"/>
</dbReference>
<dbReference type="Pfam" id="PF00753">
    <property type="entry name" value="Lactamase_B"/>
    <property type="match status" value="1"/>
</dbReference>
<evidence type="ECO:0000313" key="7">
    <source>
        <dbReference type="EMBL" id="CAK1240942.1"/>
    </source>
</evidence>
<keyword evidence="3" id="KW-0479">Metal-binding</keyword>
<keyword evidence="5" id="KW-0862">Zinc</keyword>
<protein>
    <submittedName>
        <fullName evidence="7">Beta-lactamase superfamily II (GloB)</fullName>
        <ecNumber evidence="7">3.1.1.81</ecNumber>
    </submittedName>
</protein>
<dbReference type="RefSeq" id="WP_338349073.1">
    <property type="nucleotide sequence ID" value="NZ_CAUZLT010000003.1"/>
</dbReference>
<name>A0ABM9MUE7_9LACO</name>
<organism evidence="7 8">
    <name type="scientific">Fructobacillus tropaeoli</name>
    <dbReference type="NCBI Taxonomy" id="709323"/>
    <lineage>
        <taxon>Bacteria</taxon>
        <taxon>Bacillati</taxon>
        <taxon>Bacillota</taxon>
        <taxon>Bacilli</taxon>
        <taxon>Lactobacillales</taxon>
        <taxon>Lactobacillaceae</taxon>
        <taxon>Fructobacillus</taxon>
    </lineage>
</organism>